<organism evidence="1 2">
    <name type="scientific">Aspergillus uvarum CBS 121591</name>
    <dbReference type="NCBI Taxonomy" id="1448315"/>
    <lineage>
        <taxon>Eukaryota</taxon>
        <taxon>Fungi</taxon>
        <taxon>Dikarya</taxon>
        <taxon>Ascomycota</taxon>
        <taxon>Pezizomycotina</taxon>
        <taxon>Eurotiomycetes</taxon>
        <taxon>Eurotiomycetidae</taxon>
        <taxon>Eurotiales</taxon>
        <taxon>Aspergillaceae</taxon>
        <taxon>Aspergillus</taxon>
        <taxon>Aspergillus subgen. Circumdati</taxon>
    </lineage>
</organism>
<proteinExistence type="predicted"/>
<protein>
    <submittedName>
        <fullName evidence="1">Uncharacterized protein</fullName>
    </submittedName>
</protein>
<dbReference type="RefSeq" id="XP_025495943.1">
    <property type="nucleotide sequence ID" value="XM_025634321.1"/>
</dbReference>
<gene>
    <name evidence="1" type="ORF">BO82DRAFT_351062</name>
</gene>
<name>A0A319D3Z3_9EURO</name>
<dbReference type="VEuPathDB" id="FungiDB:BO82DRAFT_351062"/>
<accession>A0A319D3Z3</accession>
<sequence>MGSAGTWILIGVPRSPPLLPLLLHGWLWMPVLGSGYFPWLAGEEDLITSRAEKTGYHHGPEKAFSFTTVSAQLPP</sequence>
<dbReference type="GeneID" id="37137062"/>
<dbReference type="AlphaFoldDB" id="A0A319D3Z3"/>
<dbReference type="Proteomes" id="UP000248340">
    <property type="component" value="Unassembled WGS sequence"/>
</dbReference>
<evidence type="ECO:0000313" key="1">
    <source>
        <dbReference type="EMBL" id="PYH85743.1"/>
    </source>
</evidence>
<keyword evidence="2" id="KW-1185">Reference proteome</keyword>
<evidence type="ECO:0000313" key="2">
    <source>
        <dbReference type="Proteomes" id="UP000248340"/>
    </source>
</evidence>
<reference evidence="1 2" key="1">
    <citation type="submission" date="2016-12" db="EMBL/GenBank/DDBJ databases">
        <title>The genomes of Aspergillus section Nigri reveals drivers in fungal speciation.</title>
        <authorList>
            <consortium name="DOE Joint Genome Institute"/>
            <person name="Vesth T.C."/>
            <person name="Nybo J."/>
            <person name="Theobald S."/>
            <person name="Brandl J."/>
            <person name="Frisvad J.C."/>
            <person name="Nielsen K.F."/>
            <person name="Lyhne E.K."/>
            <person name="Kogle M.E."/>
            <person name="Kuo A."/>
            <person name="Riley R."/>
            <person name="Clum A."/>
            <person name="Nolan M."/>
            <person name="Lipzen A."/>
            <person name="Salamov A."/>
            <person name="Henrissat B."/>
            <person name="Wiebenga A."/>
            <person name="De Vries R.P."/>
            <person name="Grigoriev I.V."/>
            <person name="Mortensen U.H."/>
            <person name="Andersen M.R."/>
            <person name="Baker S.E."/>
        </authorList>
    </citation>
    <scope>NUCLEOTIDE SEQUENCE [LARGE SCALE GENOMIC DNA]</scope>
    <source>
        <strain evidence="1 2">CBS 121591</strain>
    </source>
</reference>
<dbReference type="EMBL" id="KZ821679">
    <property type="protein sequence ID" value="PYH85743.1"/>
    <property type="molecule type" value="Genomic_DNA"/>
</dbReference>